<dbReference type="EC" id="3.5.1.54" evidence="2"/>
<dbReference type="Gene3D" id="3.10.490.10">
    <property type="entry name" value="Gamma-glutamyl cyclotransferase-like"/>
    <property type="match status" value="1"/>
</dbReference>
<keyword evidence="2" id="KW-0378">Hydrolase</keyword>
<feature type="domain" description="Allophanate hydrolase C-terminal" evidence="1">
    <location>
        <begin position="210"/>
        <end position="331"/>
    </location>
</feature>
<dbReference type="GO" id="GO:0004039">
    <property type="term" value="F:allophanate hydrolase activity"/>
    <property type="evidence" value="ECO:0007669"/>
    <property type="project" value="UniProtKB-EC"/>
</dbReference>
<accession>A0A850PDH5</accession>
<dbReference type="EMBL" id="JABFYL010000005">
    <property type="protein sequence ID" value="NVN48519.1"/>
    <property type="molecule type" value="Genomic_DNA"/>
</dbReference>
<reference evidence="2 3" key="1">
    <citation type="submission" date="2020-05" db="EMBL/GenBank/DDBJ databases">
        <title>Draft genome sequence of Mycobacterium hippocampi DL, isolated from European seabass, Dicentrarchus labrax, reared in fish farms.</title>
        <authorList>
            <person name="Stathopoulou P."/>
            <person name="Asimakis E."/>
            <person name="Tzokas K."/>
            <person name="Batargias C."/>
            <person name="Tsiamis G."/>
        </authorList>
    </citation>
    <scope>NUCLEOTIDE SEQUENCE [LARGE SCALE GENOMIC DNA]</scope>
    <source>
        <strain evidence="2 3">DL</strain>
    </source>
</reference>
<evidence type="ECO:0000259" key="1">
    <source>
        <dbReference type="Pfam" id="PF21986"/>
    </source>
</evidence>
<sequence>MTADGDAGLGVLAGIRVAVAESFDDATIAELGSAGAVVTAPGSSDRDVAVTTDLPPEPRGDGVLVVPTAAAMGCRCYVTAPDLDTANRVLTVLASAAAQRWPADVRFAAPDSAVIGVAETVPGAVHTTLSGAGWAVDADHGDLQGVDAVITDGPPTVPADMCAIGVAVDGCNLTVLSRAFDDAVALDVAAVLTGRDAVDAVWCLSGAGHVELVVFGAHLRGGPLTHQLTGRGSRWAGEITTAPRYRMTVLPTSPAKPAITRVPDDAPGAALYGHRWLMSAAALGEFLSALPAPMQLGKVEFADGTWRTGFGCDAAAATGPDISAYGSWPAAVEAGAVSFSRRSARPVHDPD</sequence>
<dbReference type="RefSeq" id="WP_178356979.1">
    <property type="nucleotide sequence ID" value="NZ_JABFYL010000005.1"/>
</dbReference>
<keyword evidence="3" id="KW-1185">Reference proteome</keyword>
<name>A0A850PDH5_9MYCO</name>
<evidence type="ECO:0000313" key="2">
    <source>
        <dbReference type="EMBL" id="NVN48519.1"/>
    </source>
</evidence>
<organism evidence="2 3">
    <name type="scientific">Mycolicibacterium hippocampi</name>
    <dbReference type="NCBI Taxonomy" id="659824"/>
    <lineage>
        <taxon>Bacteria</taxon>
        <taxon>Bacillati</taxon>
        <taxon>Actinomycetota</taxon>
        <taxon>Actinomycetes</taxon>
        <taxon>Mycobacteriales</taxon>
        <taxon>Mycobacteriaceae</taxon>
        <taxon>Mycolicibacterium</taxon>
    </lineage>
</organism>
<dbReference type="InterPro" id="IPR053844">
    <property type="entry name" value="AH_C"/>
</dbReference>
<protein>
    <submittedName>
        <fullName evidence="2">Allophanate hydrolase</fullName>
        <ecNumber evidence="2">3.5.1.54</ecNumber>
    </submittedName>
</protein>
<dbReference type="Proteomes" id="UP000570517">
    <property type="component" value="Unassembled WGS sequence"/>
</dbReference>
<proteinExistence type="predicted"/>
<gene>
    <name evidence="2" type="ORF">HLY00_4674</name>
</gene>
<comment type="caution">
    <text evidence="2">The sequence shown here is derived from an EMBL/GenBank/DDBJ whole genome shotgun (WGS) entry which is preliminary data.</text>
</comment>
<evidence type="ECO:0000313" key="3">
    <source>
        <dbReference type="Proteomes" id="UP000570517"/>
    </source>
</evidence>
<dbReference type="Pfam" id="PF21986">
    <property type="entry name" value="AH_C"/>
    <property type="match status" value="1"/>
</dbReference>
<dbReference type="AlphaFoldDB" id="A0A850PDH5"/>